<dbReference type="GO" id="GO:0016197">
    <property type="term" value="P:endosomal transport"/>
    <property type="evidence" value="ECO:0007669"/>
    <property type="project" value="TreeGrafter"/>
</dbReference>
<feature type="domain" description="EF-hand" evidence="12">
    <location>
        <begin position="473"/>
        <end position="508"/>
    </location>
</feature>
<dbReference type="OrthoDB" id="1716625at2759"/>
<evidence type="ECO:0000256" key="9">
    <source>
        <dbReference type="ARBA" id="ARBA00022840"/>
    </source>
</evidence>
<dbReference type="InterPro" id="IPR031692">
    <property type="entry name" value="EHD_N"/>
</dbReference>
<dbReference type="Pfam" id="PF16880">
    <property type="entry name" value="EHD_N"/>
    <property type="match status" value="1"/>
</dbReference>
<evidence type="ECO:0000256" key="6">
    <source>
        <dbReference type="ARBA" id="ARBA00022741"/>
    </source>
</evidence>
<dbReference type="Pfam" id="PF12763">
    <property type="entry name" value="EH"/>
    <property type="match status" value="1"/>
</dbReference>
<dbReference type="SUPFAM" id="SSF47473">
    <property type="entry name" value="EF-hand"/>
    <property type="match status" value="1"/>
</dbReference>
<evidence type="ECO:0000256" key="5">
    <source>
        <dbReference type="ARBA" id="ARBA00022723"/>
    </source>
</evidence>
<feature type="domain" description="Dynamin-type G" evidence="13">
    <location>
        <begin position="55"/>
        <end position="292"/>
    </location>
</feature>
<keyword evidence="7" id="KW-0967">Endosome</keyword>
<evidence type="ECO:0000256" key="7">
    <source>
        <dbReference type="ARBA" id="ARBA00022753"/>
    </source>
</evidence>
<evidence type="ECO:0000256" key="4">
    <source>
        <dbReference type="ARBA" id="ARBA00022553"/>
    </source>
</evidence>
<dbReference type="InterPro" id="IPR018247">
    <property type="entry name" value="EF_Hand_1_Ca_BS"/>
</dbReference>
<dbReference type="Gene3D" id="1.10.268.20">
    <property type="match status" value="1"/>
</dbReference>
<dbReference type="PROSITE" id="PS51718">
    <property type="entry name" value="G_DYNAMIN_2"/>
    <property type="match status" value="1"/>
</dbReference>
<dbReference type="GO" id="GO:0005886">
    <property type="term" value="C:plasma membrane"/>
    <property type="evidence" value="ECO:0007669"/>
    <property type="project" value="UniProtKB-SubCell"/>
</dbReference>
<dbReference type="Pfam" id="PF00350">
    <property type="entry name" value="Dynamin_N"/>
    <property type="match status" value="1"/>
</dbReference>
<dbReference type="GO" id="GO:0005509">
    <property type="term" value="F:calcium ion binding"/>
    <property type="evidence" value="ECO:0007669"/>
    <property type="project" value="InterPro"/>
</dbReference>
<evidence type="ECO:0000256" key="8">
    <source>
        <dbReference type="ARBA" id="ARBA00022837"/>
    </source>
</evidence>
<dbReference type="FunCoup" id="C5KEW9">
    <property type="interactions" value="120"/>
</dbReference>
<sequence>MLRWLKADNERSKKTETFRNISDGLEQIYRDKLLPIEEYYDFHRFYSAPLTPADFTAKPMVMLIGQYSTGKTTFIRHLLERDYPGMRIGPEPTTDKFCCIMDSSSSGGGDHVIPGNALVVDRTLPFTQLGQFGNGFMNRFEASMMEGSPVLQGVSFIDTPGILSGEKQRLQRGYDFEGVVNWFADRVDMILLLFDAHKLDISDEFRRCILACGQNENKIRIVLNKSDMVTTQQLMRVYGALMWSLGKVINTPETSRVFIGSFWDEKLNNDEQRSLFEKEESDLYADIAKLPEEAALRKLNDLIKRASDAPIMQLAKTHACLMTYIKHEMPSMFGKNSKKRELIDHLDMVYEQSQEVIQPSYGDFLQWNYMRKELAHYDFSKIKKARSLEHIDEVLSDDIPALLKMIPRERDDKELPDIFRGGIANVISTISLCVILIPFSAWYMTLFESCGPDPVDGKLSGARAKQEMLKSKLPSGVLHRIWNLADVDRDGKLDINEFALAMHFVRMRLDGHTLPHELPENMVPK</sequence>
<keyword evidence="10" id="KW-0472">Membrane</keyword>
<reference evidence="14 15" key="1">
    <citation type="submission" date="2008-07" db="EMBL/GenBank/DDBJ databases">
        <authorList>
            <person name="El-Sayed N."/>
            <person name="Caler E."/>
            <person name="Inman J."/>
            <person name="Amedeo P."/>
            <person name="Hass B."/>
            <person name="Wortman J."/>
        </authorList>
    </citation>
    <scope>NUCLEOTIDE SEQUENCE [LARGE SCALE GENOMIC DNA]</scope>
    <source>
        <strain evidence="15">ATCC 50983 / TXsc</strain>
    </source>
</reference>
<dbReference type="RefSeq" id="XP_002785185.1">
    <property type="nucleotide sequence ID" value="XM_002785139.1"/>
</dbReference>
<dbReference type="PROSITE" id="PS00018">
    <property type="entry name" value="EF_HAND_1"/>
    <property type="match status" value="1"/>
</dbReference>
<dbReference type="InParanoid" id="C5KEW9"/>
<evidence type="ECO:0000313" key="14">
    <source>
        <dbReference type="EMBL" id="EER16981.1"/>
    </source>
</evidence>
<dbReference type="PANTHER" id="PTHR11216">
    <property type="entry name" value="EH DOMAIN"/>
    <property type="match status" value="1"/>
</dbReference>
<dbReference type="SMART" id="SM00027">
    <property type="entry name" value="EH"/>
    <property type="match status" value="1"/>
</dbReference>
<dbReference type="SUPFAM" id="SSF52540">
    <property type="entry name" value="P-loop containing nucleoside triphosphate hydrolases"/>
    <property type="match status" value="1"/>
</dbReference>
<evidence type="ECO:0000259" key="11">
    <source>
        <dbReference type="PROSITE" id="PS50031"/>
    </source>
</evidence>
<proteinExistence type="predicted"/>
<keyword evidence="8" id="KW-0106">Calcium</keyword>
<dbReference type="Gene3D" id="3.40.50.300">
    <property type="entry name" value="P-loop containing nucleotide triphosphate hydrolases"/>
    <property type="match status" value="1"/>
</dbReference>
<evidence type="ECO:0000256" key="2">
    <source>
        <dbReference type="ARBA" id="ARBA00004413"/>
    </source>
</evidence>
<dbReference type="InterPro" id="IPR030381">
    <property type="entry name" value="G_DYNAMIN_dom"/>
</dbReference>
<keyword evidence="9" id="KW-0067">ATP-binding</keyword>
<dbReference type="InterPro" id="IPR011992">
    <property type="entry name" value="EF-hand-dom_pair"/>
</dbReference>
<dbReference type="PROSITE" id="PS50031">
    <property type="entry name" value="EH"/>
    <property type="match status" value="1"/>
</dbReference>
<dbReference type="Pfam" id="PF18150">
    <property type="entry name" value="DUF5600"/>
    <property type="match status" value="1"/>
</dbReference>
<keyword evidence="4" id="KW-0597">Phosphoprotein</keyword>
<accession>C5KEW9</accession>
<gene>
    <name evidence="14" type="ORF">Pmar_PMAR008147</name>
</gene>
<dbReference type="InterPro" id="IPR040990">
    <property type="entry name" value="DUF5600"/>
</dbReference>
<dbReference type="CDD" id="cd09913">
    <property type="entry name" value="EHD"/>
    <property type="match status" value="1"/>
</dbReference>
<organism evidence="15">
    <name type="scientific">Perkinsus marinus (strain ATCC 50983 / TXsc)</name>
    <dbReference type="NCBI Taxonomy" id="423536"/>
    <lineage>
        <taxon>Eukaryota</taxon>
        <taxon>Sar</taxon>
        <taxon>Alveolata</taxon>
        <taxon>Perkinsozoa</taxon>
        <taxon>Perkinsea</taxon>
        <taxon>Perkinsida</taxon>
        <taxon>Perkinsidae</taxon>
        <taxon>Perkinsus</taxon>
    </lineage>
</organism>
<dbReference type="GeneID" id="9053037"/>
<evidence type="ECO:0000259" key="12">
    <source>
        <dbReference type="PROSITE" id="PS50222"/>
    </source>
</evidence>
<dbReference type="InterPro" id="IPR002048">
    <property type="entry name" value="EF_hand_dom"/>
</dbReference>
<dbReference type="EMBL" id="GG672528">
    <property type="protein sequence ID" value="EER16981.1"/>
    <property type="molecule type" value="Genomic_DNA"/>
</dbReference>
<dbReference type="PANTHER" id="PTHR11216:SF31">
    <property type="entry name" value="AT21416P"/>
    <property type="match status" value="1"/>
</dbReference>
<dbReference type="Gene3D" id="1.10.238.10">
    <property type="entry name" value="EF-hand"/>
    <property type="match status" value="1"/>
</dbReference>
<dbReference type="AlphaFoldDB" id="C5KEW9"/>
<dbReference type="Proteomes" id="UP000007800">
    <property type="component" value="Unassembled WGS sequence"/>
</dbReference>
<dbReference type="GO" id="GO:0005524">
    <property type="term" value="F:ATP binding"/>
    <property type="evidence" value="ECO:0007669"/>
    <property type="project" value="UniProtKB-KW"/>
</dbReference>
<dbReference type="PROSITE" id="PS50222">
    <property type="entry name" value="EF_HAND_2"/>
    <property type="match status" value="1"/>
</dbReference>
<keyword evidence="5" id="KW-0479">Metal-binding</keyword>
<feature type="domain" description="EH" evidence="11">
    <location>
        <begin position="439"/>
        <end position="525"/>
    </location>
</feature>
<protein>
    <submittedName>
        <fullName evidence="14">EH-domain-containing protein, putative</fullName>
    </submittedName>
</protein>
<dbReference type="GO" id="GO:0006897">
    <property type="term" value="P:endocytosis"/>
    <property type="evidence" value="ECO:0007669"/>
    <property type="project" value="TreeGrafter"/>
</dbReference>
<keyword evidence="3" id="KW-1003">Cell membrane</keyword>
<dbReference type="CDD" id="cd00052">
    <property type="entry name" value="EH"/>
    <property type="match status" value="1"/>
</dbReference>
<dbReference type="InterPro" id="IPR000261">
    <property type="entry name" value="EH_dom"/>
</dbReference>
<dbReference type="GO" id="GO:0005525">
    <property type="term" value="F:GTP binding"/>
    <property type="evidence" value="ECO:0007669"/>
    <property type="project" value="InterPro"/>
</dbReference>
<dbReference type="InterPro" id="IPR045063">
    <property type="entry name" value="Dynamin_N"/>
</dbReference>
<dbReference type="OMA" id="LMIGQYS"/>
<evidence type="ECO:0000256" key="3">
    <source>
        <dbReference type="ARBA" id="ARBA00022475"/>
    </source>
</evidence>
<keyword evidence="6" id="KW-0547">Nucleotide-binding</keyword>
<evidence type="ECO:0000256" key="1">
    <source>
        <dbReference type="ARBA" id="ARBA00004125"/>
    </source>
</evidence>
<name>C5KEW9_PERM5</name>
<keyword evidence="15" id="KW-1185">Reference proteome</keyword>
<evidence type="ECO:0000256" key="10">
    <source>
        <dbReference type="ARBA" id="ARBA00023136"/>
    </source>
</evidence>
<comment type="subcellular location">
    <subcellularLocation>
        <location evidence="2">Cell membrane</location>
        <topology evidence="2">Peripheral membrane protein</topology>
        <orientation evidence="2">Cytoplasmic side</orientation>
    </subcellularLocation>
    <subcellularLocation>
        <location evidence="1">Endosome membrane</location>
        <topology evidence="1">Peripheral membrane protein</topology>
        <orientation evidence="1">Cytoplasmic side</orientation>
    </subcellularLocation>
</comment>
<dbReference type="GO" id="GO:0010008">
    <property type="term" value="C:endosome membrane"/>
    <property type="evidence" value="ECO:0007669"/>
    <property type="project" value="UniProtKB-SubCell"/>
</dbReference>
<dbReference type="InterPro" id="IPR027417">
    <property type="entry name" value="P-loop_NTPase"/>
</dbReference>
<evidence type="ECO:0000313" key="15">
    <source>
        <dbReference type="Proteomes" id="UP000007800"/>
    </source>
</evidence>
<dbReference type="FunFam" id="3.40.50.300:FF:000147">
    <property type="entry name" value="EH domain-containing protein 1"/>
    <property type="match status" value="1"/>
</dbReference>
<evidence type="ECO:0000259" key="13">
    <source>
        <dbReference type="PROSITE" id="PS51718"/>
    </source>
</evidence>